<feature type="domain" description="Large ribosomal subunit protein uL5 N-terminal" evidence="10">
    <location>
        <begin position="33"/>
        <end position="89"/>
    </location>
</feature>
<evidence type="ECO:0000256" key="5">
    <source>
        <dbReference type="ARBA" id="ARBA00022980"/>
    </source>
</evidence>
<evidence type="ECO:0000256" key="8">
    <source>
        <dbReference type="HAMAP-Rule" id="MF_01333"/>
    </source>
</evidence>
<gene>
    <name evidence="8 12" type="primary">rplE</name>
    <name evidence="12" type="ORF">G3A44_07890</name>
</gene>
<evidence type="ECO:0000256" key="9">
    <source>
        <dbReference type="RuleBase" id="RU003930"/>
    </source>
</evidence>
<keyword evidence="3 8" id="KW-0699">rRNA-binding</keyword>
<dbReference type="GO" id="GO:0006412">
    <property type="term" value="P:translation"/>
    <property type="evidence" value="ECO:0007669"/>
    <property type="project" value="UniProtKB-UniRule"/>
</dbReference>
<comment type="similarity">
    <text evidence="1 8 9">Belongs to the universal ribosomal protein uL5 family.</text>
</comment>
<protein>
    <recommendedName>
        <fullName evidence="7 8">Large ribosomal subunit protein uL5</fullName>
    </recommendedName>
</protein>
<dbReference type="InterPro" id="IPR020929">
    <property type="entry name" value="Ribosomal_uL5_CS"/>
</dbReference>
<evidence type="ECO:0000313" key="13">
    <source>
        <dbReference type="Proteomes" id="UP000484255"/>
    </source>
</evidence>
<dbReference type="PANTHER" id="PTHR11994">
    <property type="entry name" value="60S RIBOSOMAL PROTEIN L11-RELATED"/>
    <property type="match status" value="1"/>
</dbReference>
<evidence type="ECO:0000256" key="1">
    <source>
        <dbReference type="ARBA" id="ARBA00008553"/>
    </source>
</evidence>
<evidence type="ECO:0000259" key="10">
    <source>
        <dbReference type="Pfam" id="PF00281"/>
    </source>
</evidence>
<dbReference type="Gene3D" id="3.30.1440.10">
    <property type="match status" value="1"/>
</dbReference>
<dbReference type="SUPFAM" id="SSF55282">
    <property type="entry name" value="RL5-like"/>
    <property type="match status" value="1"/>
</dbReference>
<dbReference type="InterPro" id="IPR020930">
    <property type="entry name" value="Ribosomal_uL5_bac-type"/>
</dbReference>
<dbReference type="HAMAP" id="MF_01333_B">
    <property type="entry name" value="Ribosomal_uL5_B"/>
    <property type="match status" value="1"/>
</dbReference>
<evidence type="ECO:0000313" key="12">
    <source>
        <dbReference type="EMBL" id="NDY91113.1"/>
    </source>
</evidence>
<dbReference type="PIRSF" id="PIRSF002161">
    <property type="entry name" value="Ribosomal_L5"/>
    <property type="match status" value="1"/>
</dbReference>
<keyword evidence="5 8" id="KW-0689">Ribosomal protein</keyword>
<feature type="domain" description="Large ribosomal subunit protein uL5 C-terminal" evidence="11">
    <location>
        <begin position="93"/>
        <end position="186"/>
    </location>
</feature>
<keyword evidence="6 8" id="KW-0687">Ribonucleoprotein</keyword>
<dbReference type="InterPro" id="IPR031310">
    <property type="entry name" value="Ribosomal_uL5_N"/>
</dbReference>
<evidence type="ECO:0000259" key="11">
    <source>
        <dbReference type="Pfam" id="PF00673"/>
    </source>
</evidence>
<comment type="caution">
    <text evidence="12">The sequence shown here is derived from an EMBL/GenBank/DDBJ whole genome shotgun (WGS) entry which is preliminary data.</text>
</comment>
<evidence type="ECO:0000256" key="2">
    <source>
        <dbReference type="ARBA" id="ARBA00022555"/>
    </source>
</evidence>
<keyword evidence="4 8" id="KW-0694">RNA-binding</keyword>
<dbReference type="InterPro" id="IPR022803">
    <property type="entry name" value="Ribosomal_uL5_dom_sf"/>
</dbReference>
<dbReference type="GO" id="GO:0003735">
    <property type="term" value="F:structural constituent of ribosome"/>
    <property type="evidence" value="ECO:0007669"/>
    <property type="project" value="InterPro"/>
</dbReference>
<sequence>MTEVQKAAVTARLQAYYQEKVVPDMMAKFGYKSVMEVPRLVKITLNMGVSEAVADKKVMDHAVGDLTKIAGQKPVVTKSRKAIAGFKIRENVPIGCMVTLRGARMFEFLDRFVTVALPRVRDFRGISGRSFDGRGNYNIGVKEQIIFPEIEYDKIDAIRGMNISFTTSAKTDEECKALLAAFRFPFKN</sequence>
<dbReference type="NCBIfam" id="NF000585">
    <property type="entry name" value="PRK00010.1"/>
    <property type="match status" value="1"/>
</dbReference>
<organism evidence="12 13">
    <name type="scientific">Ideonella livida</name>
    <dbReference type="NCBI Taxonomy" id="2707176"/>
    <lineage>
        <taxon>Bacteria</taxon>
        <taxon>Pseudomonadati</taxon>
        <taxon>Pseudomonadota</taxon>
        <taxon>Betaproteobacteria</taxon>
        <taxon>Burkholderiales</taxon>
        <taxon>Sphaerotilaceae</taxon>
        <taxon>Ideonella</taxon>
    </lineage>
</organism>
<dbReference type="Pfam" id="PF00673">
    <property type="entry name" value="Ribosomal_L5_C"/>
    <property type="match status" value="1"/>
</dbReference>
<dbReference type="InterPro" id="IPR031309">
    <property type="entry name" value="Ribosomal_uL5_C"/>
</dbReference>
<name>A0A7C9PG80_9BURK</name>
<accession>A0A7C9PG80</accession>
<dbReference type="InterPro" id="IPR002132">
    <property type="entry name" value="Ribosomal_uL5"/>
</dbReference>
<evidence type="ECO:0000256" key="7">
    <source>
        <dbReference type="ARBA" id="ARBA00035245"/>
    </source>
</evidence>
<reference evidence="12 13" key="1">
    <citation type="submission" date="2020-02" db="EMBL/GenBank/DDBJ databases">
        <title>Ideonella bacterium strain TBM-1.</title>
        <authorList>
            <person name="Chen W.-M."/>
        </authorList>
    </citation>
    <scope>NUCLEOTIDE SEQUENCE [LARGE SCALE GENOMIC DNA]</scope>
    <source>
        <strain evidence="12 13">TBM-1</strain>
    </source>
</reference>
<dbReference type="AlphaFoldDB" id="A0A7C9PG80"/>
<dbReference type="GO" id="GO:0000049">
    <property type="term" value="F:tRNA binding"/>
    <property type="evidence" value="ECO:0007669"/>
    <property type="project" value="UniProtKB-UniRule"/>
</dbReference>
<dbReference type="PROSITE" id="PS00358">
    <property type="entry name" value="RIBOSOMAL_L5"/>
    <property type="match status" value="1"/>
</dbReference>
<dbReference type="RefSeq" id="WP_163456968.1">
    <property type="nucleotide sequence ID" value="NZ_JAAGOH010000007.1"/>
</dbReference>
<proteinExistence type="inferred from homology"/>
<dbReference type="Proteomes" id="UP000484255">
    <property type="component" value="Unassembled WGS sequence"/>
</dbReference>
<evidence type="ECO:0000256" key="3">
    <source>
        <dbReference type="ARBA" id="ARBA00022730"/>
    </source>
</evidence>
<comment type="function">
    <text evidence="8">This is 1 of the proteins that bind and probably mediate the attachment of the 5S RNA into the large ribosomal subunit, where it forms part of the central protuberance. In the 70S ribosome it contacts protein S13 of the 30S subunit (bridge B1b), connecting the 2 subunits; this bridge is implicated in subunit movement. Contacts the P site tRNA; the 5S rRNA and some of its associated proteins might help stabilize positioning of ribosome-bound tRNAs.</text>
</comment>
<dbReference type="EMBL" id="JAAGOH010000007">
    <property type="protein sequence ID" value="NDY91113.1"/>
    <property type="molecule type" value="Genomic_DNA"/>
</dbReference>
<dbReference type="GO" id="GO:0019843">
    <property type="term" value="F:rRNA binding"/>
    <property type="evidence" value="ECO:0007669"/>
    <property type="project" value="UniProtKB-UniRule"/>
</dbReference>
<dbReference type="GO" id="GO:1990904">
    <property type="term" value="C:ribonucleoprotein complex"/>
    <property type="evidence" value="ECO:0007669"/>
    <property type="project" value="UniProtKB-KW"/>
</dbReference>
<dbReference type="Pfam" id="PF00281">
    <property type="entry name" value="Ribosomal_L5"/>
    <property type="match status" value="1"/>
</dbReference>
<keyword evidence="2 8" id="KW-0820">tRNA-binding</keyword>
<evidence type="ECO:0000256" key="4">
    <source>
        <dbReference type="ARBA" id="ARBA00022884"/>
    </source>
</evidence>
<dbReference type="GO" id="GO:0005840">
    <property type="term" value="C:ribosome"/>
    <property type="evidence" value="ECO:0007669"/>
    <property type="project" value="UniProtKB-KW"/>
</dbReference>
<comment type="subunit">
    <text evidence="8">Part of the 50S ribosomal subunit; part of the 5S rRNA/L5/L18/L25 subcomplex. Contacts the 5S rRNA and the P site tRNA. Forms a bridge to the 30S subunit in the 70S ribosome.</text>
</comment>
<dbReference type="FunFam" id="3.30.1440.10:FF:000001">
    <property type="entry name" value="50S ribosomal protein L5"/>
    <property type="match status" value="1"/>
</dbReference>
<keyword evidence="13" id="KW-1185">Reference proteome</keyword>
<evidence type="ECO:0000256" key="6">
    <source>
        <dbReference type="ARBA" id="ARBA00023274"/>
    </source>
</evidence>